<proteinExistence type="predicted"/>
<sequence>MIFRDVSLVREVWGTGVEKFGYFPVRNNSTLSLLKMKSLANAFTRFSNNSEAKQMKQSKKVRN</sequence>
<name>A0A8J6Q884_9FLAO</name>
<dbReference type="EMBL" id="JACVXB010000001">
    <property type="protein sequence ID" value="MBD0831312.1"/>
    <property type="molecule type" value="Genomic_DNA"/>
</dbReference>
<dbReference type="Proteomes" id="UP000600588">
    <property type="component" value="Unassembled WGS sequence"/>
</dbReference>
<keyword evidence="2" id="KW-1185">Reference proteome</keyword>
<dbReference type="RefSeq" id="WP_188229074.1">
    <property type="nucleotide sequence ID" value="NZ_JACVXB010000001.1"/>
</dbReference>
<reference evidence="1 2" key="1">
    <citation type="submission" date="2020-09" db="EMBL/GenBank/DDBJ databases">
        <title>TT11 complete genome.</title>
        <authorList>
            <person name="Wu Z."/>
        </authorList>
    </citation>
    <scope>NUCLEOTIDE SEQUENCE [LARGE SCALE GENOMIC DNA]</scope>
    <source>
        <strain evidence="1 2">TT11</strain>
    </source>
</reference>
<evidence type="ECO:0000313" key="1">
    <source>
        <dbReference type="EMBL" id="MBD0831312.1"/>
    </source>
</evidence>
<protein>
    <submittedName>
        <fullName evidence="1">Uncharacterized protein</fullName>
    </submittedName>
</protein>
<accession>A0A8J6Q884</accession>
<evidence type="ECO:0000313" key="2">
    <source>
        <dbReference type="Proteomes" id="UP000600588"/>
    </source>
</evidence>
<organism evidence="1 2">
    <name type="scientific">Aestuariibaculum sediminum</name>
    <dbReference type="NCBI Taxonomy" id="2770637"/>
    <lineage>
        <taxon>Bacteria</taxon>
        <taxon>Pseudomonadati</taxon>
        <taxon>Bacteroidota</taxon>
        <taxon>Flavobacteriia</taxon>
        <taxon>Flavobacteriales</taxon>
        <taxon>Flavobacteriaceae</taxon>
    </lineage>
</organism>
<comment type="caution">
    <text evidence="1">The sequence shown here is derived from an EMBL/GenBank/DDBJ whole genome shotgun (WGS) entry which is preliminary data.</text>
</comment>
<dbReference type="AlphaFoldDB" id="A0A8J6Q884"/>
<gene>
    <name evidence="1" type="ORF">ICJ83_04120</name>
</gene>